<dbReference type="SUPFAM" id="SSF52113">
    <property type="entry name" value="BRCT domain"/>
    <property type="match status" value="1"/>
</dbReference>
<dbReference type="EMBL" id="CYPR01000010">
    <property type="protein sequence ID" value="CUH11095.1"/>
    <property type="molecule type" value="Genomic_DNA"/>
</dbReference>
<name>A0A0M7B660_9RHOB</name>
<evidence type="ECO:0000313" key="3">
    <source>
        <dbReference type="Proteomes" id="UP000049455"/>
    </source>
</evidence>
<dbReference type="CDD" id="cd00027">
    <property type="entry name" value="BRCT"/>
    <property type="match status" value="1"/>
</dbReference>
<proteinExistence type="predicted"/>
<feature type="domain" description="BRCT" evidence="1">
    <location>
        <begin position="51"/>
        <end position="108"/>
    </location>
</feature>
<reference evidence="2 3" key="1">
    <citation type="submission" date="2015-09" db="EMBL/GenBank/DDBJ databases">
        <authorList>
            <person name="Jackson K.R."/>
            <person name="Lunt B.L."/>
            <person name="Fisher J.N.B."/>
            <person name="Gardner A.V."/>
            <person name="Bailey M.E."/>
            <person name="Deus L.M."/>
            <person name="Earl A.S."/>
            <person name="Gibby P.D."/>
            <person name="Hartmann K.A."/>
            <person name="Liu J.E."/>
            <person name="Manci A.M."/>
            <person name="Nielsen D.A."/>
            <person name="Solomon M.B."/>
            <person name="Breakwell D.P."/>
            <person name="Burnett S.H."/>
            <person name="Grose J.H."/>
        </authorList>
    </citation>
    <scope>NUCLEOTIDE SEQUENCE [LARGE SCALE GENOMIC DNA]</scope>
    <source>
        <strain evidence="2 3">CECT 7799</strain>
    </source>
</reference>
<keyword evidence="3" id="KW-1185">Reference proteome</keyword>
<evidence type="ECO:0000259" key="1">
    <source>
        <dbReference type="PROSITE" id="PS50172"/>
    </source>
</evidence>
<dbReference type="InterPro" id="IPR036420">
    <property type="entry name" value="BRCT_dom_sf"/>
</dbReference>
<accession>A0A0M7B660</accession>
<sequence length="144" mass="15983">MRDALEDGIVDDDESSAICDVITEVVGDSYSDTGLSSLGATPTFRYAAFEDVASDLSECCFVLTGNFRIKPRRKIEEALKAKGAEISKTFMRKTTHLIVALEASRDWIETHQGLKIKKAREYYQDAGQPLILAEFDVTRALDLS</sequence>
<gene>
    <name evidence="2" type="ORF">JSE7799_00166</name>
</gene>
<protein>
    <submittedName>
        <fullName evidence="2">Twin BRCT domain protein</fullName>
    </submittedName>
</protein>
<dbReference type="InterPro" id="IPR001357">
    <property type="entry name" value="BRCT_dom"/>
</dbReference>
<dbReference type="Gene3D" id="3.40.50.10190">
    <property type="entry name" value="BRCT domain"/>
    <property type="match status" value="1"/>
</dbReference>
<evidence type="ECO:0000313" key="2">
    <source>
        <dbReference type="EMBL" id="CUH11095.1"/>
    </source>
</evidence>
<dbReference type="Pfam" id="PF00533">
    <property type="entry name" value="BRCT"/>
    <property type="match status" value="1"/>
</dbReference>
<dbReference type="PROSITE" id="PS50172">
    <property type="entry name" value="BRCT"/>
    <property type="match status" value="1"/>
</dbReference>
<organism evidence="2 3">
    <name type="scientific">Jannaschia seosinensis</name>
    <dbReference type="NCBI Taxonomy" id="313367"/>
    <lineage>
        <taxon>Bacteria</taxon>
        <taxon>Pseudomonadati</taxon>
        <taxon>Pseudomonadota</taxon>
        <taxon>Alphaproteobacteria</taxon>
        <taxon>Rhodobacterales</taxon>
        <taxon>Roseobacteraceae</taxon>
        <taxon>Jannaschia</taxon>
    </lineage>
</organism>
<dbReference type="AlphaFoldDB" id="A0A0M7B660"/>
<dbReference type="STRING" id="313367.JSE7799_00166"/>
<dbReference type="Proteomes" id="UP000049455">
    <property type="component" value="Unassembled WGS sequence"/>
</dbReference>